<name>A0A8X8Z272_SALSN</name>
<dbReference type="EMBL" id="PNBA02000020">
    <property type="protein sequence ID" value="KAG6388708.1"/>
    <property type="molecule type" value="Genomic_DNA"/>
</dbReference>
<evidence type="ECO:0000313" key="2">
    <source>
        <dbReference type="EMBL" id="KAG6388708.1"/>
    </source>
</evidence>
<reference evidence="2" key="2">
    <citation type="submission" date="2020-08" db="EMBL/GenBank/DDBJ databases">
        <title>Plant Genome Project.</title>
        <authorList>
            <person name="Zhang R.-G."/>
        </authorList>
    </citation>
    <scope>NUCLEOTIDE SEQUENCE</scope>
    <source>
        <strain evidence="2">Huo1</strain>
        <tissue evidence="2">Leaf</tissue>
    </source>
</reference>
<dbReference type="AlphaFoldDB" id="A0A8X8Z272"/>
<protein>
    <submittedName>
        <fullName evidence="2">Uncharacterized protein</fullName>
    </submittedName>
</protein>
<sequence length="103" mass="11869">MDVAYQSMKYGEDASNISVEEKSKSATTRQKEKLYVEEEDLSDVEEEDGFLQAFQVANFEYINEAERAIEEEISAPPPEGQASLNKLERASFTVYRLWDKYDV</sequence>
<feature type="compositionally biased region" description="Basic and acidic residues" evidence="1">
    <location>
        <begin position="19"/>
        <end position="30"/>
    </location>
</feature>
<evidence type="ECO:0000313" key="3">
    <source>
        <dbReference type="Proteomes" id="UP000298416"/>
    </source>
</evidence>
<organism evidence="2">
    <name type="scientific">Salvia splendens</name>
    <name type="common">Scarlet sage</name>
    <dbReference type="NCBI Taxonomy" id="180675"/>
    <lineage>
        <taxon>Eukaryota</taxon>
        <taxon>Viridiplantae</taxon>
        <taxon>Streptophyta</taxon>
        <taxon>Embryophyta</taxon>
        <taxon>Tracheophyta</taxon>
        <taxon>Spermatophyta</taxon>
        <taxon>Magnoliopsida</taxon>
        <taxon>eudicotyledons</taxon>
        <taxon>Gunneridae</taxon>
        <taxon>Pentapetalae</taxon>
        <taxon>asterids</taxon>
        <taxon>lamiids</taxon>
        <taxon>Lamiales</taxon>
        <taxon>Lamiaceae</taxon>
        <taxon>Nepetoideae</taxon>
        <taxon>Mentheae</taxon>
        <taxon>Salviinae</taxon>
        <taxon>Salvia</taxon>
        <taxon>Salvia subgen. Calosphace</taxon>
        <taxon>core Calosphace</taxon>
    </lineage>
</organism>
<evidence type="ECO:0000256" key="1">
    <source>
        <dbReference type="SAM" id="MobiDB-lite"/>
    </source>
</evidence>
<comment type="caution">
    <text evidence="2">The sequence shown here is derived from an EMBL/GenBank/DDBJ whole genome shotgun (WGS) entry which is preliminary data.</text>
</comment>
<keyword evidence="3" id="KW-1185">Reference proteome</keyword>
<dbReference type="Proteomes" id="UP000298416">
    <property type="component" value="Unassembled WGS sequence"/>
</dbReference>
<accession>A0A8X8Z272</accession>
<feature type="region of interest" description="Disordered" evidence="1">
    <location>
        <begin position="1"/>
        <end position="30"/>
    </location>
</feature>
<reference evidence="2" key="1">
    <citation type="submission" date="2018-01" db="EMBL/GenBank/DDBJ databases">
        <authorList>
            <person name="Mao J.F."/>
        </authorList>
    </citation>
    <scope>NUCLEOTIDE SEQUENCE</scope>
    <source>
        <strain evidence="2">Huo1</strain>
        <tissue evidence="2">Leaf</tissue>
    </source>
</reference>
<proteinExistence type="predicted"/>
<gene>
    <name evidence="2" type="ORF">SASPL_150140</name>
</gene>